<evidence type="ECO:0000313" key="2">
    <source>
        <dbReference type="EMBL" id="MQY42848.1"/>
    </source>
</evidence>
<organism evidence="2 3">
    <name type="scientific">Tritonibacter aquimaris</name>
    <dbReference type="NCBI Taxonomy" id="2663379"/>
    <lineage>
        <taxon>Bacteria</taxon>
        <taxon>Pseudomonadati</taxon>
        <taxon>Pseudomonadota</taxon>
        <taxon>Alphaproteobacteria</taxon>
        <taxon>Rhodobacterales</taxon>
        <taxon>Paracoccaceae</taxon>
        <taxon>Tritonibacter</taxon>
    </lineage>
</organism>
<name>A0A844ATZ1_9RHOB</name>
<comment type="caution">
    <text evidence="2">The sequence shown here is derived from an EMBL/GenBank/DDBJ whole genome shotgun (WGS) entry which is preliminary data.</text>
</comment>
<dbReference type="Pfam" id="PF18735">
    <property type="entry name" value="HEPN_RiboL-PSP"/>
    <property type="match status" value="1"/>
</dbReference>
<sequence>MSRYTVAYSAFLERLDEVDRLLKMAVRFERDNALANAPEIDALCRGAVVLLSSHMEGFVKEIGELVLTRIYSQKVCRSDVSNLVSYHASRDIISEIRDTSNAESISDKIIGLFERDLNLWEQNGPFPDPIPEDRFNKSFSSPSFNKVSSYMNRFGYSLFKRDLKATLKGDYLPCRNMVDHVVDVRNKIAHGDPSVSKTPSDLFEAVQTIKTFCRATDDVVAGWCKLNICSIR</sequence>
<dbReference type="EMBL" id="WIXK01000004">
    <property type="protein sequence ID" value="MQY42848.1"/>
    <property type="molecule type" value="Genomic_DNA"/>
</dbReference>
<dbReference type="Proteomes" id="UP000436694">
    <property type="component" value="Unassembled WGS sequence"/>
</dbReference>
<feature type="domain" description="RiboL-PSP-HEPN" evidence="1">
    <location>
        <begin position="18"/>
        <end position="220"/>
    </location>
</feature>
<protein>
    <recommendedName>
        <fullName evidence="1">RiboL-PSP-HEPN domain-containing protein</fullName>
    </recommendedName>
</protein>
<evidence type="ECO:0000313" key="3">
    <source>
        <dbReference type="Proteomes" id="UP000436694"/>
    </source>
</evidence>
<proteinExistence type="predicted"/>
<gene>
    <name evidence="2" type="ORF">GG681_09355</name>
</gene>
<dbReference type="RefSeq" id="WP_153547430.1">
    <property type="nucleotide sequence ID" value="NZ_WIXK01000004.1"/>
</dbReference>
<reference evidence="2 3" key="1">
    <citation type="submission" date="2019-10" db="EMBL/GenBank/DDBJ databases">
        <title>Epibacterium sp. nov., isolated from seawater.</title>
        <authorList>
            <person name="Zhang X."/>
            <person name="Li N."/>
        </authorList>
    </citation>
    <scope>NUCLEOTIDE SEQUENCE [LARGE SCALE GENOMIC DNA]</scope>
    <source>
        <strain evidence="2 3">SM1969</strain>
    </source>
</reference>
<accession>A0A844ATZ1</accession>
<evidence type="ECO:0000259" key="1">
    <source>
        <dbReference type="Pfam" id="PF18735"/>
    </source>
</evidence>
<dbReference type="AlphaFoldDB" id="A0A844ATZ1"/>
<keyword evidence="3" id="KW-1185">Reference proteome</keyword>
<dbReference type="InterPro" id="IPR041519">
    <property type="entry name" value="HEPN_RiboL-PSP"/>
</dbReference>